<dbReference type="Gene3D" id="3.30.1360.120">
    <property type="entry name" value="Probable tRNA modification gtpase trme, domain 1"/>
    <property type="match status" value="1"/>
</dbReference>
<dbReference type="InterPro" id="IPR029043">
    <property type="entry name" value="GcvT/YgfZ_C"/>
</dbReference>
<gene>
    <name evidence="6" type="ORF">TrVE_jg3524</name>
</gene>
<dbReference type="Gene3D" id="3.30.9.10">
    <property type="entry name" value="D-Amino Acid Oxidase, subunit A, domain 2"/>
    <property type="match status" value="1"/>
</dbReference>
<dbReference type="InterPro" id="IPR027266">
    <property type="entry name" value="TrmE/GcvT-like"/>
</dbReference>
<dbReference type="Pfam" id="PF01266">
    <property type="entry name" value="DAO"/>
    <property type="match status" value="1"/>
</dbReference>
<accession>A0A9W7B9C5</accession>
<sequence length="871" mass="96729">MLKYCLKYCNPRLLRRPFPSSLQFPGRDGYSYLSTSLNNNSNRRFSSQSISSQSISSNTTVPSEADVIVIGGGIIGTSTAYHLKKLNPDLDVLLLEQNKLTSGTTWHAAGLMVTFGSLSHTSTSWRKYTKSLYSSILPTETALSTGFKPCGFIELASTPDRVHDLRRVSSFNRHCGIDVRQITPEECLDRFPLLNTDDVLEGYYVPTDGRVNPYDACMSLARGFKDLGGTICENTPVEDFIISNNTVTGVTTPSSAVSAKKVVNCTGMWSKQIMEKAGIVSPNQAAEHYYLITEKMDEVDPDWPVIEDPEKHVYIRPEGSGLMLGLFEPQGIGWSLDGVSNDFEFGELQPDWERMAPYLETAMSVVPATLEVGAKNFFCGPESFTPDNNPMLGETSVSNLYMASGMNSIGILTGGGVGRTMAHWIDKGYPDCDVTQVDCNRFHPFQNTRKYREERVKETIGMTYLQHYPNKGYSSAIGIKKSPIHSRLEKETVAWRDVSGWAGAMYYADFKPEYGWGKENYHEVWEAEHSAVRTSCGLIDMSFMSKFLVKGVDSGRFLSRLSTANVNGDSDTITYTQWLDSRGNMQADLTVTKLNDTEFLVIATDTQHNHVHQHMLRSICDESVTVTDVTDSYGYINLQGPRSRDVLQSLTDSDISDSNFPFKTSRIINIADTSCRVTRITYCGELGYEIYPSSSTSLSVYDALMSTTSPPKLCGLKSLSSLRLEKGYRDYGHDVDNTDTVVEAGLGFTVEMGRGFVGEDKVREERERNRGGKFIKRMVNVFVPSPSCFLHHGELVLRDGVVVGEVRAGSHGFTVGGAVGLAMLESPEEGVFLNKKYIESGSWEVLVGNDKYECEVSLQPFYDPKNLKIKG</sequence>
<evidence type="ECO:0000313" key="7">
    <source>
        <dbReference type="Proteomes" id="UP001165160"/>
    </source>
</evidence>
<evidence type="ECO:0000259" key="3">
    <source>
        <dbReference type="Pfam" id="PF01571"/>
    </source>
</evidence>
<dbReference type="InterPro" id="IPR006076">
    <property type="entry name" value="FAD-dep_OxRdtase"/>
</dbReference>
<feature type="domain" description="FAD dependent oxidoreductase central" evidence="5">
    <location>
        <begin position="427"/>
        <end position="475"/>
    </location>
</feature>
<dbReference type="Gene3D" id="3.50.50.60">
    <property type="entry name" value="FAD/NAD(P)-binding domain"/>
    <property type="match status" value="1"/>
</dbReference>
<evidence type="ECO:0000313" key="6">
    <source>
        <dbReference type="EMBL" id="GMH83820.1"/>
    </source>
</evidence>
<evidence type="ECO:0000256" key="1">
    <source>
        <dbReference type="ARBA" id="ARBA00008609"/>
    </source>
</evidence>
<proteinExistence type="inferred from homology"/>
<comment type="similarity">
    <text evidence="1">Belongs to the GcvT family.</text>
</comment>
<organism evidence="6 7">
    <name type="scientific">Triparma verrucosa</name>
    <dbReference type="NCBI Taxonomy" id="1606542"/>
    <lineage>
        <taxon>Eukaryota</taxon>
        <taxon>Sar</taxon>
        <taxon>Stramenopiles</taxon>
        <taxon>Ochrophyta</taxon>
        <taxon>Bolidophyceae</taxon>
        <taxon>Parmales</taxon>
        <taxon>Triparmaceae</taxon>
        <taxon>Triparma</taxon>
    </lineage>
</organism>
<dbReference type="Pfam" id="PF01571">
    <property type="entry name" value="GCV_T"/>
    <property type="match status" value="1"/>
</dbReference>
<name>A0A9W7B9C5_9STRA</name>
<feature type="domain" description="Aminomethyltransferase C-terminal" evidence="4">
    <location>
        <begin position="777"/>
        <end position="863"/>
    </location>
</feature>
<evidence type="ECO:0000259" key="4">
    <source>
        <dbReference type="Pfam" id="PF08669"/>
    </source>
</evidence>
<dbReference type="GO" id="GO:0005739">
    <property type="term" value="C:mitochondrion"/>
    <property type="evidence" value="ECO:0007669"/>
    <property type="project" value="TreeGrafter"/>
</dbReference>
<dbReference type="Proteomes" id="UP001165160">
    <property type="component" value="Unassembled WGS sequence"/>
</dbReference>
<dbReference type="InterPro" id="IPR036188">
    <property type="entry name" value="FAD/NAD-bd_sf"/>
</dbReference>
<feature type="domain" description="GCVT N-terminal" evidence="3">
    <location>
        <begin position="484"/>
        <end position="752"/>
    </location>
</feature>
<comment type="caution">
    <text evidence="6">The sequence shown here is derived from an EMBL/GenBank/DDBJ whole genome shotgun (WGS) entry which is preliminary data.</text>
</comment>
<reference evidence="7" key="1">
    <citation type="journal article" date="2023" name="Commun. Biol.">
        <title>Genome analysis of Parmales, the sister group of diatoms, reveals the evolutionary specialization of diatoms from phago-mixotrophs to photoautotrophs.</title>
        <authorList>
            <person name="Ban H."/>
            <person name="Sato S."/>
            <person name="Yoshikawa S."/>
            <person name="Yamada K."/>
            <person name="Nakamura Y."/>
            <person name="Ichinomiya M."/>
            <person name="Sato N."/>
            <person name="Blanc-Mathieu R."/>
            <person name="Endo H."/>
            <person name="Kuwata A."/>
            <person name="Ogata H."/>
        </authorList>
    </citation>
    <scope>NUCLEOTIDE SEQUENCE [LARGE SCALE GENOMIC DNA]</scope>
    <source>
        <strain evidence="7">NIES 3699</strain>
    </source>
</reference>
<dbReference type="PANTHER" id="PTHR13847">
    <property type="entry name" value="SARCOSINE DEHYDROGENASE-RELATED"/>
    <property type="match status" value="1"/>
</dbReference>
<dbReference type="InterPro" id="IPR013977">
    <property type="entry name" value="GcvT_C"/>
</dbReference>
<dbReference type="InterPro" id="IPR032503">
    <property type="entry name" value="FAO_M"/>
</dbReference>
<feature type="domain" description="FAD dependent oxidoreductase" evidence="2">
    <location>
        <begin position="66"/>
        <end position="424"/>
    </location>
</feature>
<dbReference type="SUPFAM" id="SSF54373">
    <property type="entry name" value="FAD-linked reductases, C-terminal domain"/>
    <property type="match status" value="1"/>
</dbReference>
<dbReference type="SUPFAM" id="SSF101790">
    <property type="entry name" value="Aminomethyltransferase beta-barrel domain"/>
    <property type="match status" value="1"/>
</dbReference>
<dbReference type="SUPFAM" id="SSF51905">
    <property type="entry name" value="FAD/NAD(P)-binding domain"/>
    <property type="match status" value="1"/>
</dbReference>
<dbReference type="Pfam" id="PF16350">
    <property type="entry name" value="FAO_M"/>
    <property type="match status" value="1"/>
</dbReference>
<dbReference type="Pfam" id="PF08669">
    <property type="entry name" value="GCV_T_C"/>
    <property type="match status" value="1"/>
</dbReference>
<dbReference type="PANTHER" id="PTHR13847:SF193">
    <property type="entry name" value="PYRUVATE DEHYDROGENASE PHOSPHATASE REGULATORY SUBUNIT, MITOCHONDRIAL"/>
    <property type="match status" value="1"/>
</dbReference>
<dbReference type="AlphaFoldDB" id="A0A9W7B9C5"/>
<dbReference type="InterPro" id="IPR006222">
    <property type="entry name" value="GCVT_N"/>
</dbReference>
<evidence type="ECO:0000259" key="2">
    <source>
        <dbReference type="Pfam" id="PF01266"/>
    </source>
</evidence>
<dbReference type="SUPFAM" id="SSF103025">
    <property type="entry name" value="Folate-binding domain"/>
    <property type="match status" value="1"/>
</dbReference>
<evidence type="ECO:0008006" key="8">
    <source>
        <dbReference type="Google" id="ProtNLM"/>
    </source>
</evidence>
<dbReference type="EMBL" id="BRXX01000030">
    <property type="protein sequence ID" value="GMH83820.1"/>
    <property type="molecule type" value="Genomic_DNA"/>
</dbReference>
<evidence type="ECO:0000259" key="5">
    <source>
        <dbReference type="Pfam" id="PF16350"/>
    </source>
</evidence>
<keyword evidence="7" id="KW-1185">Reference proteome</keyword>
<protein>
    <recommendedName>
        <fullName evidence="8">Sarcosine dehydrogenase</fullName>
    </recommendedName>
</protein>